<organism evidence="8">
    <name type="scientific">mine drainage metagenome</name>
    <dbReference type="NCBI Taxonomy" id="410659"/>
    <lineage>
        <taxon>unclassified sequences</taxon>
        <taxon>metagenomes</taxon>
        <taxon>ecological metagenomes</taxon>
    </lineage>
</organism>
<evidence type="ECO:0000256" key="5">
    <source>
        <dbReference type="ARBA" id="ARBA00023136"/>
    </source>
</evidence>
<keyword evidence="3" id="KW-0812">Transmembrane</keyword>
<dbReference type="Gene3D" id="1.20.1600.10">
    <property type="entry name" value="Outer membrane efflux proteins (OEP)"/>
    <property type="match status" value="1"/>
</dbReference>
<accession>A0A1J5TF96</accession>
<keyword evidence="5" id="KW-0472">Membrane</keyword>
<dbReference type="PANTHER" id="PTHR30203:SF20">
    <property type="entry name" value="MULTIDRUG RESISTANCE OUTER MEMBRANE PROTEIN MDTP-RELATED"/>
    <property type="match status" value="1"/>
</dbReference>
<keyword evidence="7" id="KW-0449">Lipoprotein</keyword>
<comment type="subcellular location">
    <subcellularLocation>
        <location evidence="1">Membrane</location>
    </subcellularLocation>
</comment>
<name>A0A1J5TF96_9ZZZZ</name>
<evidence type="ECO:0000256" key="6">
    <source>
        <dbReference type="ARBA" id="ARBA00023139"/>
    </source>
</evidence>
<gene>
    <name evidence="8" type="primary">mdtP_1</name>
    <name evidence="8" type="ORF">GALL_05240</name>
</gene>
<dbReference type="PROSITE" id="PS51257">
    <property type="entry name" value="PROKAR_LIPOPROTEIN"/>
    <property type="match status" value="1"/>
</dbReference>
<evidence type="ECO:0000256" key="2">
    <source>
        <dbReference type="ARBA" id="ARBA00022452"/>
    </source>
</evidence>
<dbReference type="InterPro" id="IPR010131">
    <property type="entry name" value="MdtP/NodT-like"/>
</dbReference>
<dbReference type="InterPro" id="IPR003423">
    <property type="entry name" value="OMP_efflux"/>
</dbReference>
<dbReference type="SUPFAM" id="SSF56954">
    <property type="entry name" value="Outer membrane efflux proteins (OEP)"/>
    <property type="match status" value="1"/>
</dbReference>
<dbReference type="AlphaFoldDB" id="A0A1J5TF96"/>
<dbReference type="Pfam" id="PF02321">
    <property type="entry name" value="OEP"/>
    <property type="match status" value="2"/>
</dbReference>
<proteinExistence type="predicted"/>
<dbReference type="GO" id="GO:0016020">
    <property type="term" value="C:membrane"/>
    <property type="evidence" value="ECO:0007669"/>
    <property type="project" value="UniProtKB-SubCell"/>
</dbReference>
<evidence type="ECO:0000256" key="7">
    <source>
        <dbReference type="ARBA" id="ARBA00023288"/>
    </source>
</evidence>
<dbReference type="EMBL" id="MLJW01000001">
    <property type="protein sequence ID" value="OIR19642.1"/>
    <property type="molecule type" value="Genomic_DNA"/>
</dbReference>
<evidence type="ECO:0000256" key="3">
    <source>
        <dbReference type="ARBA" id="ARBA00022692"/>
    </source>
</evidence>
<keyword evidence="6" id="KW-0564">Palmitate</keyword>
<dbReference type="Gene3D" id="2.20.200.10">
    <property type="entry name" value="Outer membrane efflux proteins (OEP)"/>
    <property type="match status" value="1"/>
</dbReference>
<keyword evidence="4" id="KW-0732">Signal</keyword>
<protein>
    <submittedName>
        <fullName evidence="8">Multidrug resistance outer membrane protein MdtP</fullName>
    </submittedName>
</protein>
<reference evidence="8" key="1">
    <citation type="submission" date="2016-10" db="EMBL/GenBank/DDBJ databases">
        <title>Sequence of Gallionella enrichment culture.</title>
        <authorList>
            <person name="Poehlein A."/>
            <person name="Muehling M."/>
            <person name="Daniel R."/>
        </authorList>
    </citation>
    <scope>NUCLEOTIDE SEQUENCE</scope>
</reference>
<evidence type="ECO:0000256" key="1">
    <source>
        <dbReference type="ARBA" id="ARBA00004370"/>
    </source>
</evidence>
<evidence type="ECO:0000313" key="8">
    <source>
        <dbReference type="EMBL" id="OIR19642.1"/>
    </source>
</evidence>
<keyword evidence="2" id="KW-1134">Transmembrane beta strand</keyword>
<dbReference type="NCBIfam" id="TIGR01845">
    <property type="entry name" value="outer_NodT"/>
    <property type="match status" value="1"/>
</dbReference>
<sequence>MQAENKHSFSINRMATFSLPIVGLLVLGGCAQLPEHVKSVEIRGIDQLASEKSFSATAVAWPQERWWKTYGDPQLDALIEEALRDSPNLAVAQARLRQAGAMTQVAGAARMPEVSGNASFTEAKQSYNYLIPRAALPQGWNDYGQATLNLSWELDFWGKNRAALAAATSEQQAAQAEVAQTRLILSTSVAAAYADLVHLFTVRDTAEAALALRTKSVELFRQRHEFGLETLATVRQVEARQAAAQAQLLVIDEYIGLQRNAIAALLGAGPDRGLAITRPSVHFAGSPGLPSNLAMELLGRRPDIVAARLRTEAAASRIDQQKAGFYPSVNLMAFAGVQSLGIDNLSRSGSNFGSVGPAISLPIFNTERLQGQLRGAHAEYDAAVSTYNATLTNALHEVADAATSRKSLDGELAASRAAVAAATEAHSIVSARYKGELATYLDVLTAEDQLISAQRGLAEIETRAMVLDVALVRALGGGFQSPEELKRKPGVPN</sequence>
<comment type="caution">
    <text evidence="8">The sequence shown here is derived from an EMBL/GenBank/DDBJ whole genome shotgun (WGS) entry which is preliminary data.</text>
</comment>
<evidence type="ECO:0000256" key="4">
    <source>
        <dbReference type="ARBA" id="ARBA00022729"/>
    </source>
</evidence>
<dbReference type="GO" id="GO:0015562">
    <property type="term" value="F:efflux transmembrane transporter activity"/>
    <property type="evidence" value="ECO:0007669"/>
    <property type="project" value="InterPro"/>
</dbReference>
<dbReference type="PANTHER" id="PTHR30203">
    <property type="entry name" value="OUTER MEMBRANE CATION EFFLUX PROTEIN"/>
    <property type="match status" value="1"/>
</dbReference>